<name>A0ABU8VD07_9BURK</name>
<proteinExistence type="predicted"/>
<evidence type="ECO:0000256" key="1">
    <source>
        <dbReference type="SAM" id="Phobius"/>
    </source>
</evidence>
<protein>
    <submittedName>
        <fullName evidence="2">DUF2145 domain-containing protein</fullName>
    </submittedName>
</protein>
<dbReference type="InterPro" id="IPR014547">
    <property type="entry name" value="UCP028477"/>
</dbReference>
<dbReference type="Pfam" id="PF09916">
    <property type="entry name" value="DUF2145"/>
    <property type="match status" value="1"/>
</dbReference>
<dbReference type="RefSeq" id="WP_340356846.1">
    <property type="nucleotide sequence ID" value="NZ_JBBKZU010000004.1"/>
</dbReference>
<feature type="transmembrane region" description="Helical" evidence="1">
    <location>
        <begin position="28"/>
        <end position="49"/>
    </location>
</feature>
<gene>
    <name evidence="2" type="ORF">WKW77_10820</name>
</gene>
<accession>A0ABU8VD07</accession>
<keyword evidence="3" id="KW-1185">Reference proteome</keyword>
<dbReference type="EMBL" id="JBBKZU010000004">
    <property type="protein sequence ID" value="MEJ8811559.1"/>
    <property type="molecule type" value="Genomic_DNA"/>
</dbReference>
<evidence type="ECO:0000313" key="2">
    <source>
        <dbReference type="EMBL" id="MEJ8811559.1"/>
    </source>
</evidence>
<organism evidence="2 3">
    <name type="scientific">Variovorax ureilyticus</name>
    <dbReference type="NCBI Taxonomy" id="1836198"/>
    <lineage>
        <taxon>Bacteria</taxon>
        <taxon>Pseudomonadati</taxon>
        <taxon>Pseudomonadota</taxon>
        <taxon>Betaproteobacteria</taxon>
        <taxon>Burkholderiales</taxon>
        <taxon>Comamonadaceae</taxon>
        <taxon>Variovorax</taxon>
    </lineage>
</organism>
<evidence type="ECO:0000313" key="3">
    <source>
        <dbReference type="Proteomes" id="UP001365846"/>
    </source>
</evidence>
<keyword evidence="1" id="KW-0472">Membrane</keyword>
<reference evidence="2 3" key="1">
    <citation type="submission" date="2024-03" db="EMBL/GenBank/DDBJ databases">
        <title>Novel species of the genus Variovorax.</title>
        <authorList>
            <person name="Liu Q."/>
            <person name="Xin Y.-H."/>
        </authorList>
    </citation>
    <scope>NUCLEOTIDE SEQUENCE [LARGE SCALE GENOMIC DNA]</scope>
    <source>
        <strain evidence="2 3">KACC 18899</strain>
    </source>
</reference>
<sequence>MTRIPTNFGPYEREYQARVSRTRRLLKGAAQAILAAAAVVLAGVFLFPLNAHAGRSCEEGKPTAATIVKGMQLAERTSQQLDASGAKAVLLARAGQDLGKYGLRYSHLGLAYKTADGNWRVVHKLNQCGTAMATVYRQGLGEFFLDDLYRYEAAWIVPTPAVQAQLLAALNEPPARITRLHTAPYSIVSYAWGHKYQQSNQWVIETFAGAMEPGTIVNRDQAQAWLHFKGYEPTTLRLGPLTRLGGRASSANVAFDDHPNEKRFNDRIETVTVDSVFAWMPRVGLGSAPVVLKL</sequence>
<keyword evidence="1" id="KW-1133">Transmembrane helix</keyword>
<dbReference type="Proteomes" id="UP001365846">
    <property type="component" value="Unassembled WGS sequence"/>
</dbReference>
<keyword evidence="1" id="KW-0812">Transmembrane</keyword>
<dbReference type="PIRSF" id="PIRSF028477">
    <property type="entry name" value="UCP028477"/>
    <property type="match status" value="1"/>
</dbReference>
<comment type="caution">
    <text evidence="2">The sequence shown here is derived from an EMBL/GenBank/DDBJ whole genome shotgun (WGS) entry which is preliminary data.</text>
</comment>